<reference evidence="2" key="1">
    <citation type="submission" date="2020-07" db="EMBL/GenBank/DDBJ databases">
        <title>The High-quality genome of the commercially important snow crab, Chionoecetes opilio.</title>
        <authorList>
            <person name="Jeong J.-H."/>
            <person name="Ryu S."/>
        </authorList>
    </citation>
    <scope>NUCLEOTIDE SEQUENCE</scope>
    <source>
        <strain evidence="2">MADBK_172401_WGS</strain>
        <tissue evidence="2">Digestive gland</tissue>
    </source>
</reference>
<feature type="region of interest" description="Disordered" evidence="1">
    <location>
        <begin position="1"/>
        <end position="26"/>
    </location>
</feature>
<protein>
    <submittedName>
        <fullName evidence="2">Uncharacterized protein</fullName>
    </submittedName>
</protein>
<evidence type="ECO:0000256" key="1">
    <source>
        <dbReference type="SAM" id="MobiDB-lite"/>
    </source>
</evidence>
<proteinExistence type="predicted"/>
<comment type="caution">
    <text evidence="2">The sequence shown here is derived from an EMBL/GenBank/DDBJ whole genome shotgun (WGS) entry which is preliminary data.</text>
</comment>
<organism evidence="2 3">
    <name type="scientific">Chionoecetes opilio</name>
    <name type="common">Atlantic snow crab</name>
    <name type="synonym">Cancer opilio</name>
    <dbReference type="NCBI Taxonomy" id="41210"/>
    <lineage>
        <taxon>Eukaryota</taxon>
        <taxon>Metazoa</taxon>
        <taxon>Ecdysozoa</taxon>
        <taxon>Arthropoda</taxon>
        <taxon>Crustacea</taxon>
        <taxon>Multicrustacea</taxon>
        <taxon>Malacostraca</taxon>
        <taxon>Eumalacostraca</taxon>
        <taxon>Eucarida</taxon>
        <taxon>Decapoda</taxon>
        <taxon>Pleocyemata</taxon>
        <taxon>Brachyura</taxon>
        <taxon>Eubrachyura</taxon>
        <taxon>Majoidea</taxon>
        <taxon>Majidae</taxon>
        <taxon>Chionoecetes</taxon>
    </lineage>
</organism>
<sequence>MTNGSWSRNDDSGMGHGGTPHSQAEQREASILALGHSPCSSTLTVPPQTSDWFFWWRVTAPRCTAFGTPTRGRQVSSRSSSTPLLSAEPSWMRHFRGHRSCRLLPSDENLCGDYQQSRRLLRGVKLLPGDHITHRDLDLTESELTEAACTAAYPGGGEQS</sequence>
<evidence type="ECO:0000313" key="3">
    <source>
        <dbReference type="Proteomes" id="UP000770661"/>
    </source>
</evidence>
<evidence type="ECO:0000313" key="2">
    <source>
        <dbReference type="EMBL" id="KAG0723193.1"/>
    </source>
</evidence>
<keyword evidence="3" id="KW-1185">Reference proteome</keyword>
<dbReference type="Proteomes" id="UP000770661">
    <property type="component" value="Unassembled WGS sequence"/>
</dbReference>
<gene>
    <name evidence="2" type="ORF">GWK47_005670</name>
</gene>
<dbReference type="AlphaFoldDB" id="A0A8J4YAN6"/>
<name>A0A8J4YAN6_CHIOP</name>
<dbReference type="EMBL" id="JACEEZ010008559">
    <property type="protein sequence ID" value="KAG0723193.1"/>
    <property type="molecule type" value="Genomic_DNA"/>
</dbReference>
<accession>A0A8J4YAN6</accession>